<dbReference type="OrthoDB" id="9804774at2"/>
<comment type="similarity">
    <text evidence="1">Belongs to the short-chain dehydrogenases/reductases (SDR) family.</text>
</comment>
<dbReference type="RefSeq" id="WP_027888056.1">
    <property type="nucleotide sequence ID" value="NZ_JBHSXZ010000006.1"/>
</dbReference>
<name>A0A399DVD9_9DEIN</name>
<dbReference type="Proteomes" id="UP000266089">
    <property type="component" value="Unassembled WGS sequence"/>
</dbReference>
<dbReference type="InterPro" id="IPR057326">
    <property type="entry name" value="KR_dom"/>
</dbReference>
<proteinExistence type="inferred from homology"/>
<dbReference type="SMART" id="SM00822">
    <property type="entry name" value="PKS_KR"/>
    <property type="match status" value="1"/>
</dbReference>
<organism evidence="3 4">
    <name type="scientific">Meiothermus taiwanensis</name>
    <dbReference type="NCBI Taxonomy" id="172827"/>
    <lineage>
        <taxon>Bacteria</taxon>
        <taxon>Thermotogati</taxon>
        <taxon>Deinococcota</taxon>
        <taxon>Deinococci</taxon>
        <taxon>Thermales</taxon>
        <taxon>Thermaceae</taxon>
        <taxon>Meiothermus</taxon>
    </lineage>
</organism>
<dbReference type="GO" id="GO:0016616">
    <property type="term" value="F:oxidoreductase activity, acting on the CH-OH group of donors, NAD or NADP as acceptor"/>
    <property type="evidence" value="ECO:0007669"/>
    <property type="project" value="TreeGrafter"/>
</dbReference>
<accession>A0A399DVD9</accession>
<dbReference type="SUPFAM" id="SSF51735">
    <property type="entry name" value="NAD(P)-binding Rossmann-fold domains"/>
    <property type="match status" value="1"/>
</dbReference>
<dbReference type="Gene3D" id="3.40.50.720">
    <property type="entry name" value="NAD(P)-binding Rossmann-like Domain"/>
    <property type="match status" value="1"/>
</dbReference>
<evidence type="ECO:0000259" key="2">
    <source>
        <dbReference type="SMART" id="SM00822"/>
    </source>
</evidence>
<sequence length="233" mass="24914">MQTLEGKVYILTGGGGAIAGAIARSFTQAGAKLALADAYETTIAERAQEFGARAFVANLTHYPDAEMLVRQVKAQFGRVDGLIHTVGGFAYAPVKDTEPSLYDRMFDLNMRTLFYMTRAIIPELLSQKDGFIAGISAAAAWHGVGPGVALYAAAKAAVATYLRSLDAELAGTAIRVAIVYPMGAVDTPANRKEMPEADPMAWVDPAEIGESLVYAASRSPRGRVMELQIFPPR</sequence>
<dbReference type="CDD" id="cd05233">
    <property type="entry name" value="SDR_c"/>
    <property type="match status" value="1"/>
</dbReference>
<comment type="caution">
    <text evidence="3">The sequence shown here is derived from an EMBL/GenBank/DDBJ whole genome shotgun (WGS) entry which is preliminary data.</text>
</comment>
<dbReference type="Pfam" id="PF00106">
    <property type="entry name" value="adh_short"/>
    <property type="match status" value="1"/>
</dbReference>
<dbReference type="EMBL" id="QWKX01000049">
    <property type="protein sequence ID" value="RIH76145.1"/>
    <property type="molecule type" value="Genomic_DNA"/>
</dbReference>
<keyword evidence="3" id="KW-0560">Oxidoreductase</keyword>
<evidence type="ECO:0000313" key="4">
    <source>
        <dbReference type="Proteomes" id="UP000266089"/>
    </source>
</evidence>
<dbReference type="PRINTS" id="PR00081">
    <property type="entry name" value="GDHRDH"/>
</dbReference>
<dbReference type="InterPro" id="IPR002347">
    <property type="entry name" value="SDR_fam"/>
</dbReference>
<reference evidence="3 4" key="1">
    <citation type="submission" date="2018-08" db="EMBL/GenBank/DDBJ databases">
        <title>Meiothermus cateniformans JCM 15151 genome sequencing project.</title>
        <authorList>
            <person name="Da Costa M.S."/>
            <person name="Albuquerque L."/>
            <person name="Raposo P."/>
            <person name="Froufe H.J.C."/>
            <person name="Barroso C.S."/>
            <person name="Egas C."/>
        </authorList>
    </citation>
    <scope>NUCLEOTIDE SEQUENCE [LARGE SCALE GENOMIC DNA]</scope>
    <source>
        <strain evidence="3 4">JCM 15151</strain>
    </source>
</reference>
<dbReference type="AlphaFoldDB" id="A0A399DVD9"/>
<dbReference type="EC" id="1.-.-.-" evidence="3"/>
<dbReference type="InterPro" id="IPR036291">
    <property type="entry name" value="NAD(P)-bd_dom_sf"/>
</dbReference>
<protein>
    <submittedName>
        <fullName evidence="3">Putative oxidoreductase</fullName>
        <ecNumber evidence="3">1.-.-.-</ecNumber>
    </submittedName>
</protein>
<dbReference type="PANTHER" id="PTHR42760">
    <property type="entry name" value="SHORT-CHAIN DEHYDROGENASES/REDUCTASES FAMILY MEMBER"/>
    <property type="match status" value="1"/>
</dbReference>
<gene>
    <name evidence="3" type="ORF">Mcate_01885</name>
</gene>
<feature type="domain" description="Ketoreductase" evidence="2">
    <location>
        <begin position="7"/>
        <end position="184"/>
    </location>
</feature>
<evidence type="ECO:0000256" key="1">
    <source>
        <dbReference type="ARBA" id="ARBA00006484"/>
    </source>
</evidence>
<evidence type="ECO:0000313" key="3">
    <source>
        <dbReference type="EMBL" id="RIH76145.1"/>
    </source>
</evidence>